<evidence type="ECO:0000313" key="12">
    <source>
        <dbReference type="Proteomes" id="UP001501565"/>
    </source>
</evidence>
<dbReference type="RefSeq" id="WP_344800427.1">
    <property type="nucleotide sequence ID" value="NZ_BAABBN010000015.1"/>
</dbReference>
<dbReference type="EC" id="2.7.13.3" evidence="3"/>
<gene>
    <name evidence="11" type="ORF">GCM10022277_40060</name>
</gene>
<dbReference type="EMBL" id="BAABBN010000015">
    <property type="protein sequence ID" value="GAA3940061.1"/>
    <property type="molecule type" value="Genomic_DNA"/>
</dbReference>
<keyword evidence="4" id="KW-0597">Phosphoprotein</keyword>
<protein>
    <recommendedName>
        <fullName evidence="3">histidine kinase</fullName>
        <ecNumber evidence="3">2.7.13.3</ecNumber>
    </recommendedName>
</protein>
<dbReference type="SMART" id="SM00387">
    <property type="entry name" value="HATPase_c"/>
    <property type="match status" value="1"/>
</dbReference>
<organism evidence="11 12">
    <name type="scientific">Litoribacillus peritrichatus</name>
    <dbReference type="NCBI Taxonomy" id="718191"/>
    <lineage>
        <taxon>Bacteria</taxon>
        <taxon>Pseudomonadati</taxon>
        <taxon>Pseudomonadota</taxon>
        <taxon>Gammaproteobacteria</taxon>
        <taxon>Oceanospirillales</taxon>
        <taxon>Oceanospirillaceae</taxon>
        <taxon>Litoribacillus</taxon>
    </lineage>
</organism>
<evidence type="ECO:0000256" key="6">
    <source>
        <dbReference type="ARBA" id="ARBA00022777"/>
    </source>
</evidence>
<dbReference type="SUPFAM" id="SSF58104">
    <property type="entry name" value="Methyl-accepting chemotaxis protein (MCP) signaling domain"/>
    <property type="match status" value="1"/>
</dbReference>
<sequence length="540" mass="60245">MSKWFNKLTFQSKVLYSIVAVSVLAVVVSVTPQQINTINQQKQSLIQQSRLQAKFIGQISAAGISFEQTEAVSDLLSSLKVSPSILAATILKRDEFTQDLSIFATFGKPISIQQFNTLLDANDIQLSDKQTHIFEPILLDGSVIGYTVLTIDLLQLQNQVFNSIFLTIISVIAALGISLYISRIAQRALTKPIELLTETTSKVASQKDYSVRADIASDDELGALSESFNRMLEELEHYDIERKEQEQEILRLNQSLEKKVELRTEELNTTNQKLSSSLSQLQNTQKQMVEQEKMASLGSLVAGVAHEINTPIGIGITAISHLEHIIEDIEEPFKQGKLSKGKFESALDNLKECHDLVYTNLDRAAQLVKSFKMVAVDQSSEEMRLFNLKSYVNDIITSLRPELRKKQLRLDLEIEDSLFLNSFPGVFSQILTNLIMNSVIHGFKKEASGAICILAKLEDNQLIIDYRDDGKGIPESVASKIFDPFFTTNRDTGGSGLGTHIIYNLVTQALHGTITLANDSHQGAHFVISIPWDHVKAEYL</sequence>
<keyword evidence="8" id="KW-1133">Transmembrane helix</keyword>
<evidence type="ECO:0000256" key="7">
    <source>
        <dbReference type="SAM" id="Coils"/>
    </source>
</evidence>
<dbReference type="InterPro" id="IPR003594">
    <property type="entry name" value="HATPase_dom"/>
</dbReference>
<evidence type="ECO:0000259" key="10">
    <source>
        <dbReference type="PROSITE" id="PS50885"/>
    </source>
</evidence>
<evidence type="ECO:0000259" key="9">
    <source>
        <dbReference type="PROSITE" id="PS50109"/>
    </source>
</evidence>
<feature type="transmembrane region" description="Helical" evidence="8">
    <location>
        <begin position="160"/>
        <end position="181"/>
    </location>
</feature>
<dbReference type="PANTHER" id="PTHR43065">
    <property type="entry name" value="SENSOR HISTIDINE KINASE"/>
    <property type="match status" value="1"/>
</dbReference>
<reference evidence="12" key="1">
    <citation type="journal article" date="2019" name="Int. J. Syst. Evol. Microbiol.">
        <title>The Global Catalogue of Microorganisms (GCM) 10K type strain sequencing project: providing services to taxonomists for standard genome sequencing and annotation.</title>
        <authorList>
            <consortium name="The Broad Institute Genomics Platform"/>
            <consortium name="The Broad Institute Genome Sequencing Center for Infectious Disease"/>
            <person name="Wu L."/>
            <person name="Ma J."/>
        </authorList>
    </citation>
    <scope>NUCLEOTIDE SEQUENCE [LARGE SCALE GENOMIC DNA]</scope>
    <source>
        <strain evidence="12">JCM 17551</strain>
    </source>
</reference>
<dbReference type="Gene3D" id="1.10.287.130">
    <property type="match status" value="1"/>
</dbReference>
<comment type="caution">
    <text evidence="11">The sequence shown here is derived from an EMBL/GenBank/DDBJ whole genome shotgun (WGS) entry which is preliminary data.</text>
</comment>
<keyword evidence="6" id="KW-0418">Kinase</keyword>
<dbReference type="Proteomes" id="UP001501565">
    <property type="component" value="Unassembled WGS sequence"/>
</dbReference>
<evidence type="ECO:0000256" key="5">
    <source>
        <dbReference type="ARBA" id="ARBA00022679"/>
    </source>
</evidence>
<evidence type="ECO:0000256" key="1">
    <source>
        <dbReference type="ARBA" id="ARBA00000085"/>
    </source>
</evidence>
<comment type="subcellular location">
    <subcellularLocation>
        <location evidence="2">Membrane</location>
    </subcellularLocation>
</comment>
<comment type="catalytic activity">
    <reaction evidence="1">
        <text>ATP + protein L-histidine = ADP + protein N-phospho-L-histidine.</text>
        <dbReference type="EC" id="2.7.13.3"/>
    </reaction>
</comment>
<feature type="coiled-coil region" evidence="7">
    <location>
        <begin position="228"/>
        <end position="291"/>
    </location>
</feature>
<dbReference type="Pfam" id="PF02518">
    <property type="entry name" value="HATPase_c"/>
    <property type="match status" value="1"/>
</dbReference>
<feature type="domain" description="Histidine kinase" evidence="9">
    <location>
        <begin position="303"/>
        <end position="534"/>
    </location>
</feature>
<proteinExistence type="predicted"/>
<evidence type="ECO:0000256" key="3">
    <source>
        <dbReference type="ARBA" id="ARBA00012438"/>
    </source>
</evidence>
<dbReference type="Gene3D" id="6.10.340.10">
    <property type="match status" value="1"/>
</dbReference>
<keyword evidence="7" id="KW-0175">Coiled coil</keyword>
<dbReference type="PROSITE" id="PS50109">
    <property type="entry name" value="HIS_KIN"/>
    <property type="match status" value="1"/>
</dbReference>
<dbReference type="InterPro" id="IPR003660">
    <property type="entry name" value="HAMP_dom"/>
</dbReference>
<dbReference type="PRINTS" id="PR00344">
    <property type="entry name" value="BCTRLSENSOR"/>
</dbReference>
<evidence type="ECO:0000256" key="4">
    <source>
        <dbReference type="ARBA" id="ARBA00022553"/>
    </source>
</evidence>
<dbReference type="SUPFAM" id="SSF158472">
    <property type="entry name" value="HAMP domain-like"/>
    <property type="match status" value="1"/>
</dbReference>
<evidence type="ECO:0000256" key="2">
    <source>
        <dbReference type="ARBA" id="ARBA00004370"/>
    </source>
</evidence>
<dbReference type="CDD" id="cd00075">
    <property type="entry name" value="HATPase"/>
    <property type="match status" value="1"/>
</dbReference>
<dbReference type="Gene3D" id="3.30.565.10">
    <property type="entry name" value="Histidine kinase-like ATPase, C-terminal domain"/>
    <property type="match status" value="1"/>
</dbReference>
<name>A0ABP7NAF8_9GAMM</name>
<evidence type="ECO:0000313" key="11">
    <source>
        <dbReference type="EMBL" id="GAA3940061.1"/>
    </source>
</evidence>
<dbReference type="PANTHER" id="PTHR43065:SF47">
    <property type="match status" value="1"/>
</dbReference>
<keyword evidence="8" id="KW-0812">Transmembrane</keyword>
<accession>A0ABP7NAF8</accession>
<evidence type="ECO:0000256" key="8">
    <source>
        <dbReference type="SAM" id="Phobius"/>
    </source>
</evidence>
<dbReference type="PROSITE" id="PS50885">
    <property type="entry name" value="HAMP"/>
    <property type="match status" value="1"/>
</dbReference>
<dbReference type="CDD" id="cd06225">
    <property type="entry name" value="HAMP"/>
    <property type="match status" value="1"/>
</dbReference>
<dbReference type="InterPro" id="IPR033417">
    <property type="entry name" value="CHASE8"/>
</dbReference>
<dbReference type="InterPro" id="IPR004358">
    <property type="entry name" value="Sig_transdc_His_kin-like_C"/>
</dbReference>
<dbReference type="InterPro" id="IPR005467">
    <property type="entry name" value="His_kinase_dom"/>
</dbReference>
<feature type="domain" description="HAMP" evidence="10">
    <location>
        <begin position="187"/>
        <end position="240"/>
    </location>
</feature>
<dbReference type="Pfam" id="PF00672">
    <property type="entry name" value="HAMP"/>
    <property type="match status" value="1"/>
</dbReference>
<dbReference type="Pfam" id="PF17152">
    <property type="entry name" value="CHASE8"/>
    <property type="match status" value="1"/>
</dbReference>
<keyword evidence="5" id="KW-0808">Transferase</keyword>
<dbReference type="InterPro" id="IPR036890">
    <property type="entry name" value="HATPase_C_sf"/>
</dbReference>
<keyword evidence="12" id="KW-1185">Reference proteome</keyword>
<keyword evidence="8" id="KW-0472">Membrane</keyword>
<dbReference type="SMART" id="SM00304">
    <property type="entry name" value="HAMP"/>
    <property type="match status" value="1"/>
</dbReference>
<dbReference type="SUPFAM" id="SSF55874">
    <property type="entry name" value="ATPase domain of HSP90 chaperone/DNA topoisomerase II/histidine kinase"/>
    <property type="match status" value="1"/>
</dbReference>